<evidence type="ECO:0000313" key="1">
    <source>
        <dbReference type="EMBL" id="SDJ71824.1"/>
    </source>
</evidence>
<dbReference type="EMBL" id="FNEZ01000002">
    <property type="protein sequence ID" value="SDJ71824.1"/>
    <property type="molecule type" value="Genomic_DNA"/>
</dbReference>
<evidence type="ECO:0000313" key="2">
    <source>
        <dbReference type="Proteomes" id="UP000199580"/>
    </source>
</evidence>
<reference evidence="1 2" key="1">
    <citation type="submission" date="2016-10" db="EMBL/GenBank/DDBJ databases">
        <authorList>
            <person name="de Groot N.N."/>
        </authorList>
    </citation>
    <scope>NUCLEOTIDE SEQUENCE [LARGE SCALE GENOMIC DNA]</scope>
    <source>
        <strain evidence="1 2">CGMCC 1.10076</strain>
    </source>
</reference>
<gene>
    <name evidence="1" type="ORF">SAMN04487935_1597</name>
</gene>
<keyword evidence="2" id="KW-1185">Reference proteome</keyword>
<dbReference type="Proteomes" id="UP000199580">
    <property type="component" value="Unassembled WGS sequence"/>
</dbReference>
<dbReference type="RefSeq" id="WP_091393565.1">
    <property type="nucleotide sequence ID" value="NZ_BKAI01000003.1"/>
</dbReference>
<proteinExistence type="predicted"/>
<dbReference type="InterPro" id="IPR037883">
    <property type="entry name" value="Knr4/Smi1-like_sf"/>
</dbReference>
<dbReference type="SUPFAM" id="SSF160631">
    <property type="entry name" value="SMI1/KNR4-like"/>
    <property type="match status" value="1"/>
</dbReference>
<name>A0A1G8W0E8_9FLAO</name>
<dbReference type="AlphaFoldDB" id="A0A1G8W0E8"/>
<sequence>MEKILNIVSSFEKNAEPDEILFEKFTNFIDFNVDKNFISLLKSSNGVQGELNSGEFLIIWTLSDIIELNPYYPEIEECKNMMFFGSNGSNIGYAFLKTGSSIISIDFFDLGYESPKYISYSFPEFLESL</sequence>
<evidence type="ECO:0008006" key="3">
    <source>
        <dbReference type="Google" id="ProtNLM"/>
    </source>
</evidence>
<dbReference type="Gene3D" id="3.40.1580.10">
    <property type="entry name" value="SMI1/KNR4-like"/>
    <property type="match status" value="1"/>
</dbReference>
<protein>
    <recommendedName>
        <fullName evidence="3">SMI1 / KNR4 family (SUKH-1)</fullName>
    </recommendedName>
</protein>
<organism evidence="1 2">
    <name type="scientific">Flavobacterium noncentrifugens</name>
    <dbReference type="NCBI Taxonomy" id="1128970"/>
    <lineage>
        <taxon>Bacteria</taxon>
        <taxon>Pseudomonadati</taxon>
        <taxon>Bacteroidota</taxon>
        <taxon>Flavobacteriia</taxon>
        <taxon>Flavobacteriales</taxon>
        <taxon>Flavobacteriaceae</taxon>
        <taxon>Flavobacterium</taxon>
    </lineage>
</organism>
<accession>A0A1G8W0E8</accession>